<feature type="region of interest" description="Disordered" evidence="1">
    <location>
        <begin position="312"/>
        <end position="332"/>
    </location>
</feature>
<evidence type="ECO:0000313" key="4">
    <source>
        <dbReference type="Proteomes" id="UP000228947"/>
    </source>
</evidence>
<keyword evidence="2" id="KW-0812">Transmembrane</keyword>
<organism evidence="3 4">
    <name type="scientific">Candidatus Thermofonsia Clade 1 bacterium</name>
    <dbReference type="NCBI Taxonomy" id="2364210"/>
    <lineage>
        <taxon>Bacteria</taxon>
        <taxon>Bacillati</taxon>
        <taxon>Chloroflexota</taxon>
        <taxon>Candidatus Thermofontia</taxon>
        <taxon>Candidatus Thermofonsia Clade 1</taxon>
    </lineage>
</organism>
<dbReference type="Gene3D" id="1.10.510.10">
    <property type="entry name" value="Transferase(Phosphotransferase) domain 1"/>
    <property type="match status" value="1"/>
</dbReference>
<proteinExistence type="predicted"/>
<evidence type="ECO:0000256" key="2">
    <source>
        <dbReference type="SAM" id="Phobius"/>
    </source>
</evidence>
<keyword evidence="2" id="KW-1133">Transmembrane helix</keyword>
<evidence type="ECO:0000256" key="1">
    <source>
        <dbReference type="SAM" id="MobiDB-lite"/>
    </source>
</evidence>
<gene>
    <name evidence="3" type="ORF">CUN50_03740</name>
</gene>
<comment type="caution">
    <text evidence="3">The sequence shown here is derived from an EMBL/GenBank/DDBJ whole genome shotgun (WGS) entry which is preliminary data.</text>
</comment>
<sequence length="494" mass="53424">MSSRAHIRVEVNQSIVIGGLSYRVAEHPALAGIPYVQRGGRGFVIQLIAPNADRMALKYFKLKYRVPELVKVAEALRQFADLKGLRAAQRTVFTRHTHAELIAQYPALDYGMLMPWLPGVTWYDVINTRMPLSTTEGLRIARNTAAIMANLEAHGIAHCDIAGANVLVERKSSQVELVDIEEMFAPNMPMPVEMPIGQDGYQHKLSREQGQWCAEGDRFGAAILIAEMLAWTHPKIRQFSADEHYFAAAEMQDPSSMRYKLLHEVLSERFSTQLAELLRAAWHSSTLAACPPLAEWHNALEALSEQIGTHSEIAPTQPSGSSPSVPSLGGSPSGVISGRRAIVVQMPSENSDAVPAAAAPSPRPAQALQLEGVKLCRNCGAPNDVKEQFCVRCGFYIGTGARRPPPKPAPLPPPAGVVSLNKPAPPPQAVKLNRNLSEIVSARRVGDPNSGGMVRVETAKPKSDQVEANAGSTIVIGIMLGLLIVIVLLVVISG</sequence>
<evidence type="ECO:0000313" key="3">
    <source>
        <dbReference type="EMBL" id="PJF42558.1"/>
    </source>
</evidence>
<dbReference type="SUPFAM" id="SSF56112">
    <property type="entry name" value="Protein kinase-like (PK-like)"/>
    <property type="match status" value="1"/>
</dbReference>
<keyword evidence="2" id="KW-0472">Membrane</keyword>
<reference evidence="3 4" key="1">
    <citation type="submission" date="2017-11" db="EMBL/GenBank/DDBJ databases">
        <title>Evolution of Phototrophy in the Chloroflexi Phylum Driven by Horizontal Gene Transfer.</title>
        <authorList>
            <person name="Ward L.M."/>
            <person name="Hemp J."/>
            <person name="Shih P.M."/>
            <person name="Mcglynn S.E."/>
            <person name="Fischer W."/>
        </authorList>
    </citation>
    <scope>NUCLEOTIDE SEQUENCE [LARGE SCALE GENOMIC DNA]</scope>
    <source>
        <strain evidence="3">CP1_1M</strain>
    </source>
</reference>
<feature type="transmembrane region" description="Helical" evidence="2">
    <location>
        <begin position="470"/>
        <end position="492"/>
    </location>
</feature>
<dbReference type="EMBL" id="PGTL01000014">
    <property type="protein sequence ID" value="PJF42558.1"/>
    <property type="molecule type" value="Genomic_DNA"/>
</dbReference>
<evidence type="ECO:0008006" key="5">
    <source>
        <dbReference type="Google" id="ProtNLM"/>
    </source>
</evidence>
<accession>A0A2M8PYD8</accession>
<dbReference type="AlphaFoldDB" id="A0A2M8PYD8"/>
<feature type="compositionally biased region" description="Low complexity" evidence="1">
    <location>
        <begin position="318"/>
        <end position="332"/>
    </location>
</feature>
<name>A0A2M8PYD8_9CHLR</name>
<protein>
    <recommendedName>
        <fullName evidence="5">Protein kinase domain-containing protein</fullName>
    </recommendedName>
</protein>
<dbReference type="InterPro" id="IPR011009">
    <property type="entry name" value="Kinase-like_dom_sf"/>
</dbReference>
<dbReference type="Proteomes" id="UP000228947">
    <property type="component" value="Unassembled WGS sequence"/>
</dbReference>